<accession>A0A0R2ACZ2</accession>
<dbReference type="RefSeq" id="WP_057780028.1">
    <property type="nucleotide sequence ID" value="NZ_AYYY01000061.1"/>
</dbReference>
<dbReference type="AlphaFoldDB" id="A0A0R2ACZ2"/>
<organism evidence="4 5">
    <name type="scientific">Paucilactobacillus vaccinostercus DSM 20634</name>
    <dbReference type="NCBI Taxonomy" id="1423813"/>
    <lineage>
        <taxon>Bacteria</taxon>
        <taxon>Bacillati</taxon>
        <taxon>Bacillota</taxon>
        <taxon>Bacilli</taxon>
        <taxon>Lactobacillales</taxon>
        <taxon>Lactobacillaceae</taxon>
        <taxon>Paucilactobacillus</taxon>
    </lineage>
</organism>
<evidence type="ECO:0000256" key="2">
    <source>
        <dbReference type="ARBA" id="ARBA00023315"/>
    </source>
</evidence>
<comment type="caution">
    <text evidence="4">The sequence shown here is derived from an EMBL/GenBank/DDBJ whole genome shotgun (WGS) entry which is preliminary data.</text>
</comment>
<dbReference type="Pfam" id="PF13508">
    <property type="entry name" value="Acetyltransf_7"/>
    <property type="match status" value="1"/>
</dbReference>
<dbReference type="InterPro" id="IPR016181">
    <property type="entry name" value="Acyl_CoA_acyltransferase"/>
</dbReference>
<dbReference type="EMBL" id="AYYY01000061">
    <property type="protein sequence ID" value="KRM60787.1"/>
    <property type="molecule type" value="Genomic_DNA"/>
</dbReference>
<dbReference type="STRING" id="1423813.FC26_GL000269"/>
<keyword evidence="5" id="KW-1185">Reference proteome</keyword>
<dbReference type="InterPro" id="IPR051635">
    <property type="entry name" value="SNAT-like"/>
</dbReference>
<dbReference type="OrthoDB" id="9800962at2"/>
<dbReference type="PANTHER" id="PTHR10908:SF0">
    <property type="entry name" value="SEROTONIN N-ACETYLTRANSFERASE"/>
    <property type="match status" value="1"/>
</dbReference>
<dbReference type="SUPFAM" id="SSF55729">
    <property type="entry name" value="Acyl-CoA N-acyltransferases (Nat)"/>
    <property type="match status" value="1"/>
</dbReference>
<reference evidence="4 5" key="1">
    <citation type="journal article" date="2015" name="Genome Announc.">
        <title>Expanding the biotechnology potential of lactobacilli through comparative genomics of 213 strains and associated genera.</title>
        <authorList>
            <person name="Sun Z."/>
            <person name="Harris H.M."/>
            <person name="McCann A."/>
            <person name="Guo C."/>
            <person name="Argimon S."/>
            <person name="Zhang W."/>
            <person name="Yang X."/>
            <person name="Jeffery I.B."/>
            <person name="Cooney J.C."/>
            <person name="Kagawa T.F."/>
            <person name="Liu W."/>
            <person name="Song Y."/>
            <person name="Salvetti E."/>
            <person name="Wrobel A."/>
            <person name="Rasinkangas P."/>
            <person name="Parkhill J."/>
            <person name="Rea M.C."/>
            <person name="O'Sullivan O."/>
            <person name="Ritari J."/>
            <person name="Douillard F.P."/>
            <person name="Paul Ross R."/>
            <person name="Yang R."/>
            <person name="Briner A.E."/>
            <person name="Felis G.E."/>
            <person name="de Vos W.M."/>
            <person name="Barrangou R."/>
            <person name="Klaenhammer T.R."/>
            <person name="Caufield P.W."/>
            <person name="Cui Y."/>
            <person name="Zhang H."/>
            <person name="O'Toole P.W."/>
        </authorList>
    </citation>
    <scope>NUCLEOTIDE SEQUENCE [LARGE SCALE GENOMIC DNA]</scope>
    <source>
        <strain evidence="4 5">DSM 20634</strain>
    </source>
</reference>
<evidence type="ECO:0000313" key="4">
    <source>
        <dbReference type="EMBL" id="KRM60787.1"/>
    </source>
</evidence>
<dbReference type="Proteomes" id="UP000051733">
    <property type="component" value="Unassembled WGS sequence"/>
</dbReference>
<dbReference type="CDD" id="cd04301">
    <property type="entry name" value="NAT_SF"/>
    <property type="match status" value="1"/>
</dbReference>
<evidence type="ECO:0000259" key="3">
    <source>
        <dbReference type="PROSITE" id="PS51186"/>
    </source>
</evidence>
<gene>
    <name evidence="4" type="ORF">FC26_GL000269</name>
</gene>
<dbReference type="GO" id="GO:0008080">
    <property type="term" value="F:N-acetyltransferase activity"/>
    <property type="evidence" value="ECO:0007669"/>
    <property type="project" value="UniProtKB-ARBA"/>
</dbReference>
<proteinExistence type="predicted"/>
<dbReference type="InterPro" id="IPR000182">
    <property type="entry name" value="GNAT_dom"/>
</dbReference>
<feature type="domain" description="N-acetyltransferase" evidence="3">
    <location>
        <begin position="3"/>
        <end position="164"/>
    </location>
</feature>
<dbReference type="PROSITE" id="PS51186">
    <property type="entry name" value="GNAT"/>
    <property type="match status" value="1"/>
</dbReference>
<protein>
    <submittedName>
        <fullName evidence="4">N-acetyltransferase GCN5</fullName>
    </submittedName>
</protein>
<dbReference type="Gene3D" id="3.40.630.30">
    <property type="match status" value="1"/>
</dbReference>
<evidence type="ECO:0000313" key="5">
    <source>
        <dbReference type="Proteomes" id="UP000051733"/>
    </source>
</evidence>
<name>A0A0R2ACZ2_9LACO</name>
<keyword evidence="2" id="KW-0012">Acyltransferase</keyword>
<evidence type="ECO:0000256" key="1">
    <source>
        <dbReference type="ARBA" id="ARBA00022679"/>
    </source>
</evidence>
<sequence length="167" mass="18345">MTVHFQPAQLADLDEIMVIENSGFTADEAASRDSMRGRIEQISDTFVVAKNDAGAVLGYIVGPADQQRYIADELFETTTPNQAGDRYQTVLSLAVSPDYQKRGIAGQLLTELARIARAQNRDAITLTCLERLVPFYEKNGYQNEGVSASVHAGETWYNMVLLLAAAK</sequence>
<dbReference type="PANTHER" id="PTHR10908">
    <property type="entry name" value="SEROTONIN N-ACETYLTRANSFERASE"/>
    <property type="match status" value="1"/>
</dbReference>
<keyword evidence="1 4" id="KW-0808">Transferase</keyword>
<dbReference type="PATRIC" id="fig|1423813.3.peg.277"/>